<name>A0ABW0CBF5_9FLAO</name>
<sequence>MSKLLHSKLIFIIFLILTILSCSNSKKLNYASDLENCLTENDIILINNAVSSFEKKILKKYKNQTIGNAYLSYLKDLNKQNIDSDFVLSIETKNILDDLKKEGTYDKIWSELEIILREKGRNLEGTKVIDIYTLDPNGIFLNCVIQNNKNELIIEHLLEKKEIPETSYGFAVRDFSERLTENDFEENLIRMTIAIVYYYELYSLFEYLK</sequence>
<dbReference type="PROSITE" id="PS51257">
    <property type="entry name" value="PROKAR_LIPOPROTEIN"/>
    <property type="match status" value="1"/>
</dbReference>
<dbReference type="EMBL" id="JBHSLA010000008">
    <property type="protein sequence ID" value="MFC5196578.1"/>
    <property type="molecule type" value="Genomic_DNA"/>
</dbReference>
<accession>A0ABW0CBF5</accession>
<comment type="caution">
    <text evidence="1">The sequence shown here is derived from an EMBL/GenBank/DDBJ whole genome shotgun (WGS) entry which is preliminary data.</text>
</comment>
<keyword evidence="2" id="KW-1185">Reference proteome</keyword>
<evidence type="ECO:0000313" key="2">
    <source>
        <dbReference type="Proteomes" id="UP001596162"/>
    </source>
</evidence>
<gene>
    <name evidence="1" type="ORF">ACFPH8_14645</name>
</gene>
<proteinExistence type="predicted"/>
<protein>
    <recommendedName>
        <fullName evidence="3">Lipoprotein</fullName>
    </recommendedName>
</protein>
<dbReference type="RefSeq" id="WP_376862149.1">
    <property type="nucleotide sequence ID" value="NZ_JBHSLA010000008.1"/>
</dbReference>
<reference evidence="2" key="1">
    <citation type="journal article" date="2019" name="Int. J. Syst. Evol. Microbiol.">
        <title>The Global Catalogue of Microorganisms (GCM) 10K type strain sequencing project: providing services to taxonomists for standard genome sequencing and annotation.</title>
        <authorList>
            <consortium name="The Broad Institute Genomics Platform"/>
            <consortium name="The Broad Institute Genome Sequencing Center for Infectious Disease"/>
            <person name="Wu L."/>
            <person name="Ma J."/>
        </authorList>
    </citation>
    <scope>NUCLEOTIDE SEQUENCE [LARGE SCALE GENOMIC DNA]</scope>
    <source>
        <strain evidence="2">JCM 17978</strain>
    </source>
</reference>
<evidence type="ECO:0008006" key="3">
    <source>
        <dbReference type="Google" id="ProtNLM"/>
    </source>
</evidence>
<organism evidence="1 2">
    <name type="scientific">Bizionia hallyeonensis</name>
    <dbReference type="NCBI Taxonomy" id="1123757"/>
    <lineage>
        <taxon>Bacteria</taxon>
        <taxon>Pseudomonadati</taxon>
        <taxon>Bacteroidota</taxon>
        <taxon>Flavobacteriia</taxon>
        <taxon>Flavobacteriales</taxon>
        <taxon>Flavobacteriaceae</taxon>
        <taxon>Bizionia</taxon>
    </lineage>
</organism>
<evidence type="ECO:0000313" key="1">
    <source>
        <dbReference type="EMBL" id="MFC5196578.1"/>
    </source>
</evidence>
<dbReference type="Proteomes" id="UP001596162">
    <property type="component" value="Unassembled WGS sequence"/>
</dbReference>